<keyword evidence="2" id="KW-1185">Reference proteome</keyword>
<proteinExistence type="predicted"/>
<evidence type="ECO:0000313" key="1">
    <source>
        <dbReference type="EMBL" id="GGY71153.1"/>
    </source>
</evidence>
<gene>
    <name evidence="1" type="ORF">GCM10010326_76700</name>
</gene>
<dbReference type="GeneID" id="96295493"/>
<dbReference type="Proteomes" id="UP000600946">
    <property type="component" value="Unassembled WGS sequence"/>
</dbReference>
<sequence length="81" mass="8709">MARVVAVHGIGKQTLGEDTLRKEWLPALNDGLARTGADRLAEPDVAMAFYGDLFRPQGEFLAVGDPAYTAADVAEGFEQET</sequence>
<protein>
    <submittedName>
        <fullName evidence="1">Uncharacterized protein</fullName>
    </submittedName>
</protein>
<reference evidence="2" key="1">
    <citation type="journal article" date="2019" name="Int. J. Syst. Evol. Microbiol.">
        <title>The Global Catalogue of Microorganisms (GCM) 10K type strain sequencing project: providing services to taxonomists for standard genome sequencing and annotation.</title>
        <authorList>
            <consortium name="The Broad Institute Genomics Platform"/>
            <consortium name="The Broad Institute Genome Sequencing Center for Infectious Disease"/>
            <person name="Wu L."/>
            <person name="Ma J."/>
        </authorList>
    </citation>
    <scope>NUCLEOTIDE SEQUENCE [LARGE SCALE GENOMIC DNA]</scope>
    <source>
        <strain evidence="2">JCM 4594</strain>
    </source>
</reference>
<accession>A0ABQ3B1X8</accession>
<dbReference type="RefSeq" id="WP_190029584.1">
    <property type="nucleotide sequence ID" value="NZ_BMUU01000025.1"/>
</dbReference>
<dbReference type="EMBL" id="BMUU01000025">
    <property type="protein sequence ID" value="GGY71153.1"/>
    <property type="molecule type" value="Genomic_DNA"/>
</dbReference>
<name>A0ABQ3B1X8_9ACTN</name>
<organism evidence="1 2">
    <name type="scientific">Streptomyces xanthochromogenes</name>
    <dbReference type="NCBI Taxonomy" id="67384"/>
    <lineage>
        <taxon>Bacteria</taxon>
        <taxon>Bacillati</taxon>
        <taxon>Actinomycetota</taxon>
        <taxon>Actinomycetes</taxon>
        <taxon>Kitasatosporales</taxon>
        <taxon>Streptomycetaceae</taxon>
        <taxon>Streptomyces</taxon>
    </lineage>
</organism>
<evidence type="ECO:0000313" key="2">
    <source>
        <dbReference type="Proteomes" id="UP000600946"/>
    </source>
</evidence>
<comment type="caution">
    <text evidence="1">The sequence shown here is derived from an EMBL/GenBank/DDBJ whole genome shotgun (WGS) entry which is preliminary data.</text>
</comment>